<dbReference type="Pfam" id="PF25873">
    <property type="entry name" value="WHD_MalT"/>
    <property type="match status" value="1"/>
</dbReference>
<dbReference type="InterPro" id="IPR027417">
    <property type="entry name" value="P-loop_NTPase"/>
</dbReference>
<dbReference type="InterPro" id="IPR059106">
    <property type="entry name" value="WHD_MalT"/>
</dbReference>
<dbReference type="AlphaFoldDB" id="A0A936TD04"/>
<comment type="caution">
    <text evidence="5">The sequence shown here is derived from an EMBL/GenBank/DDBJ whole genome shotgun (WGS) entry which is preliminary data.</text>
</comment>
<keyword evidence="2" id="KW-0238">DNA-binding</keyword>
<reference evidence="5 6" key="1">
    <citation type="submission" date="2020-10" db="EMBL/GenBank/DDBJ databases">
        <title>Connecting structure to function with the recovery of over 1000 high-quality activated sludge metagenome-assembled genomes encoding full-length rRNA genes using long-read sequencing.</title>
        <authorList>
            <person name="Singleton C.M."/>
            <person name="Petriglieri F."/>
            <person name="Kristensen J.M."/>
            <person name="Kirkegaard R.H."/>
            <person name="Michaelsen T.Y."/>
            <person name="Andersen M.H."/>
            <person name="Karst S.M."/>
            <person name="Dueholm M.S."/>
            <person name="Nielsen P.H."/>
            <person name="Albertsen M."/>
        </authorList>
    </citation>
    <scope>NUCLEOTIDE SEQUENCE [LARGE SCALE GENOMIC DNA]</scope>
    <source>
        <strain evidence="5">Lyne_18-Q3-R50-59_MAXAC.006</strain>
    </source>
</reference>
<accession>A0A936TD04</accession>
<dbReference type="GO" id="GO:0003677">
    <property type="term" value="F:DNA binding"/>
    <property type="evidence" value="ECO:0007669"/>
    <property type="project" value="UniProtKB-KW"/>
</dbReference>
<feature type="domain" description="HTH luxR-type" evidence="4">
    <location>
        <begin position="680"/>
        <end position="745"/>
    </location>
</feature>
<evidence type="ECO:0000313" key="6">
    <source>
        <dbReference type="Proteomes" id="UP000727993"/>
    </source>
</evidence>
<name>A0A936TD04_9ACTN</name>
<protein>
    <recommendedName>
        <fullName evidence="4">HTH luxR-type domain-containing protein</fullName>
    </recommendedName>
</protein>
<gene>
    <name evidence="5" type="ORF">IPN02_01585</name>
</gene>
<dbReference type="Gene3D" id="1.10.10.10">
    <property type="entry name" value="Winged helix-like DNA-binding domain superfamily/Winged helix DNA-binding domain"/>
    <property type="match status" value="1"/>
</dbReference>
<dbReference type="CDD" id="cd06170">
    <property type="entry name" value="LuxR_C_like"/>
    <property type="match status" value="1"/>
</dbReference>
<dbReference type="PROSITE" id="PS50043">
    <property type="entry name" value="HTH_LUXR_2"/>
    <property type="match status" value="1"/>
</dbReference>
<dbReference type="InterPro" id="IPR000792">
    <property type="entry name" value="Tscrpt_reg_LuxR_C"/>
</dbReference>
<dbReference type="SUPFAM" id="SSF52540">
    <property type="entry name" value="P-loop containing nucleoside triphosphate hydrolases"/>
    <property type="match status" value="1"/>
</dbReference>
<organism evidence="5 6">
    <name type="scientific">Candidatus Neomicrothrix subdominans</name>
    <dbReference type="NCBI Taxonomy" id="2954438"/>
    <lineage>
        <taxon>Bacteria</taxon>
        <taxon>Bacillati</taxon>
        <taxon>Actinomycetota</taxon>
        <taxon>Acidimicrobiia</taxon>
        <taxon>Acidimicrobiales</taxon>
        <taxon>Microthrixaceae</taxon>
        <taxon>Candidatus Neomicrothrix</taxon>
    </lineage>
</organism>
<dbReference type="Pfam" id="PF00196">
    <property type="entry name" value="GerE"/>
    <property type="match status" value="1"/>
</dbReference>
<dbReference type="SUPFAM" id="SSF46894">
    <property type="entry name" value="C-terminal effector domain of the bipartite response regulators"/>
    <property type="match status" value="1"/>
</dbReference>
<evidence type="ECO:0000259" key="4">
    <source>
        <dbReference type="PROSITE" id="PS50043"/>
    </source>
</evidence>
<proteinExistence type="predicted"/>
<dbReference type="PANTHER" id="PTHR44688:SF16">
    <property type="entry name" value="DNA-BINDING TRANSCRIPTIONAL ACTIVATOR DEVR_DOSR"/>
    <property type="match status" value="1"/>
</dbReference>
<keyword evidence="3" id="KW-0804">Transcription</keyword>
<dbReference type="SMART" id="SM00421">
    <property type="entry name" value="HTH_LUXR"/>
    <property type="match status" value="1"/>
</dbReference>
<evidence type="ECO:0000313" key="5">
    <source>
        <dbReference type="EMBL" id="MBK9295572.1"/>
    </source>
</evidence>
<dbReference type="InterPro" id="IPR016032">
    <property type="entry name" value="Sig_transdc_resp-reg_C-effctor"/>
</dbReference>
<evidence type="ECO:0000256" key="3">
    <source>
        <dbReference type="ARBA" id="ARBA00023163"/>
    </source>
</evidence>
<dbReference type="InterPro" id="IPR036388">
    <property type="entry name" value="WH-like_DNA-bd_sf"/>
</dbReference>
<sequence length="769" mass="81561">MEQAPTGEADLSTVLTELGVEASSVGRGPLRSGVVQRPILTDRLVKAIESPLVVLAAPAGCGKTIAVKLWAEADPRPFAWAQLGPPDGDPVYLLRHIAAAIHTCSPLNDEVVRVLVGSGRPLDTALLPTLGRAVAARSPMAIVLDDAHLATSDGALEVIQELLRYLPAGSQLVLISRQPPQLQLARRRLEGGLVEIDADDLAMDADEMRRVISAAGLRLSESETDGLINHTEGWPAGLGLSVLALRESGRIRTGSPDTGRSIAGYLMDEVLSGAEKDTVDFLLRSSVLERMNGPLLDEVLGGTSAADLLDRIDRSGNLFLVALDDRHEWFRFHHLVGDALRTRLQSERPLEARTLRSRASRALEERGDIDGAIRQAAAAGESGRAAELILGHSLKLINDGRVALLGQWIELVGPDLAERNPSLALARAWYGAGTADPTMIARSIKAAESLVHDGPLADGSPSLDVAIAAIRSLIAAEGTVGVLRDTATIRAGGGPRTNPWWGYATCLAGTVASLDGDNTVARDLMYAGVGEVAHSPSFEAAFLGVLALIEADDQDFDQARRRARRAMKLCGDHNLEGVSWVIPAYAAEALMAALDGRAEESRTAALRCRRLMAELGDLSARSALRGYLALAQAALALGDRQGARAMAHEAALARRLDPTCSYLNVKLDSLMTVLGGADVSQRDPVSITTAELRVLAYLPTHLSLGDIADRVFVSRNTVKSHVAAIYRKLGVVSRSEAVAAAERLGLLGVAGPVPQTLADAQQKMADNAT</sequence>
<keyword evidence="1" id="KW-0805">Transcription regulation</keyword>
<dbReference type="PANTHER" id="PTHR44688">
    <property type="entry name" value="DNA-BINDING TRANSCRIPTIONAL ACTIVATOR DEVR_DOSR"/>
    <property type="match status" value="1"/>
</dbReference>
<evidence type="ECO:0000256" key="2">
    <source>
        <dbReference type="ARBA" id="ARBA00023125"/>
    </source>
</evidence>
<dbReference type="GO" id="GO:0006355">
    <property type="term" value="P:regulation of DNA-templated transcription"/>
    <property type="evidence" value="ECO:0007669"/>
    <property type="project" value="InterPro"/>
</dbReference>
<dbReference type="Proteomes" id="UP000727993">
    <property type="component" value="Unassembled WGS sequence"/>
</dbReference>
<evidence type="ECO:0000256" key="1">
    <source>
        <dbReference type="ARBA" id="ARBA00023015"/>
    </source>
</evidence>
<dbReference type="EMBL" id="JADJZA010000001">
    <property type="protein sequence ID" value="MBK9295572.1"/>
    <property type="molecule type" value="Genomic_DNA"/>
</dbReference>